<dbReference type="PANTHER" id="PTHR43163:SF6">
    <property type="entry name" value="DIPEPTIDE TRANSPORT SYSTEM PERMEASE PROTEIN DPPB-RELATED"/>
    <property type="match status" value="1"/>
</dbReference>
<keyword evidence="5 13" id="KW-0812">Transmembrane</keyword>
<organism evidence="15 16">
    <name type="scientific">Methylomusa anaerophila</name>
    <dbReference type="NCBI Taxonomy" id="1930071"/>
    <lineage>
        <taxon>Bacteria</taxon>
        <taxon>Bacillati</taxon>
        <taxon>Bacillota</taxon>
        <taxon>Negativicutes</taxon>
        <taxon>Selenomonadales</taxon>
        <taxon>Sporomusaceae</taxon>
        <taxon>Methylomusa</taxon>
    </lineage>
</organism>
<dbReference type="GO" id="GO:0015099">
    <property type="term" value="F:nickel cation transmembrane transporter activity"/>
    <property type="evidence" value="ECO:0007669"/>
    <property type="project" value="InterPro"/>
</dbReference>
<evidence type="ECO:0000256" key="5">
    <source>
        <dbReference type="ARBA" id="ARBA00022692"/>
    </source>
</evidence>
<evidence type="ECO:0000256" key="3">
    <source>
        <dbReference type="ARBA" id="ARBA00022475"/>
    </source>
</evidence>
<keyword evidence="6 13" id="KW-1133">Transmembrane helix</keyword>
<feature type="transmembrane region" description="Helical" evidence="13">
    <location>
        <begin position="104"/>
        <end position="124"/>
    </location>
</feature>
<feature type="domain" description="ABC transmembrane type-1" evidence="14">
    <location>
        <begin position="98"/>
        <end position="299"/>
    </location>
</feature>
<dbReference type="PANTHER" id="PTHR43163">
    <property type="entry name" value="DIPEPTIDE TRANSPORT SYSTEM PERMEASE PROTEIN DPPB-RELATED"/>
    <property type="match status" value="1"/>
</dbReference>
<protein>
    <recommendedName>
        <fullName evidence="12">Nickel import system permease protein NikB</fullName>
    </recommendedName>
</protein>
<keyword evidence="3" id="KW-1003">Cell membrane</keyword>
<dbReference type="Pfam" id="PF00528">
    <property type="entry name" value="BPD_transp_1"/>
    <property type="match status" value="1"/>
</dbReference>
<evidence type="ECO:0000256" key="11">
    <source>
        <dbReference type="ARBA" id="ARBA00038669"/>
    </source>
</evidence>
<evidence type="ECO:0000256" key="13">
    <source>
        <dbReference type="RuleBase" id="RU363032"/>
    </source>
</evidence>
<dbReference type="RefSeq" id="WP_126305599.1">
    <property type="nucleotide sequence ID" value="NZ_AP018449.1"/>
</dbReference>
<evidence type="ECO:0000256" key="10">
    <source>
        <dbReference type="ARBA" id="ARBA00024202"/>
    </source>
</evidence>
<keyword evidence="8" id="KW-0921">Nickel transport</keyword>
<feature type="transmembrane region" description="Helical" evidence="13">
    <location>
        <begin position="172"/>
        <end position="195"/>
    </location>
</feature>
<keyword evidence="2 13" id="KW-0813">Transport</keyword>
<evidence type="ECO:0000256" key="12">
    <source>
        <dbReference type="ARBA" id="ARBA00044774"/>
    </source>
</evidence>
<accession>A0A348AEG2</accession>
<feature type="transmembrane region" description="Helical" evidence="13">
    <location>
        <begin position="281"/>
        <end position="303"/>
    </location>
</feature>
<dbReference type="Proteomes" id="UP000276437">
    <property type="component" value="Chromosome"/>
</dbReference>
<dbReference type="KEGG" id="mana:MAMMFC1_00093"/>
<evidence type="ECO:0000256" key="7">
    <source>
        <dbReference type="ARBA" id="ARBA00023065"/>
    </source>
</evidence>
<evidence type="ECO:0000313" key="15">
    <source>
        <dbReference type="EMBL" id="BBB89460.1"/>
    </source>
</evidence>
<reference evidence="15 16" key="1">
    <citation type="journal article" date="2018" name="Int. J. Syst. Evol. Microbiol.">
        <title>Methylomusa anaerophila gen. nov., sp. nov., an anaerobic methanol-utilizing bacterium isolated from a microbial fuel cell.</title>
        <authorList>
            <person name="Amano N."/>
            <person name="Yamamuro A."/>
            <person name="Miyahara M."/>
            <person name="Kouzuma A."/>
            <person name="Abe T."/>
            <person name="Watanabe K."/>
        </authorList>
    </citation>
    <scope>NUCLEOTIDE SEQUENCE [LARGE SCALE GENOMIC DNA]</scope>
    <source>
        <strain evidence="15 16">MMFC1</strain>
    </source>
</reference>
<dbReference type="CDD" id="cd06261">
    <property type="entry name" value="TM_PBP2"/>
    <property type="match status" value="1"/>
</dbReference>
<dbReference type="InterPro" id="IPR035906">
    <property type="entry name" value="MetI-like_sf"/>
</dbReference>
<keyword evidence="4" id="KW-0533">Nickel</keyword>
<dbReference type="InterPro" id="IPR050045">
    <property type="entry name" value="Opp2B"/>
</dbReference>
<dbReference type="SUPFAM" id="SSF161098">
    <property type="entry name" value="MetI-like"/>
    <property type="match status" value="1"/>
</dbReference>
<dbReference type="NCBIfam" id="NF045470">
    <property type="entry name" value="Opp2B"/>
    <property type="match status" value="1"/>
</dbReference>
<dbReference type="GO" id="GO:0005886">
    <property type="term" value="C:plasma membrane"/>
    <property type="evidence" value="ECO:0007669"/>
    <property type="project" value="UniProtKB-SubCell"/>
</dbReference>
<dbReference type="Pfam" id="PF19300">
    <property type="entry name" value="BPD_transp_1_N"/>
    <property type="match status" value="1"/>
</dbReference>
<evidence type="ECO:0000256" key="8">
    <source>
        <dbReference type="ARBA" id="ARBA00023112"/>
    </source>
</evidence>
<feature type="transmembrane region" description="Helical" evidence="13">
    <location>
        <begin position="242"/>
        <end position="261"/>
    </location>
</feature>
<dbReference type="Gene3D" id="1.10.3720.10">
    <property type="entry name" value="MetI-like"/>
    <property type="match status" value="1"/>
</dbReference>
<dbReference type="OrthoDB" id="9773221at2"/>
<proteinExistence type="inferred from homology"/>
<dbReference type="GO" id="GO:0071916">
    <property type="term" value="F:dipeptide transmembrane transporter activity"/>
    <property type="evidence" value="ECO:0007669"/>
    <property type="project" value="TreeGrafter"/>
</dbReference>
<evidence type="ECO:0000256" key="6">
    <source>
        <dbReference type="ARBA" id="ARBA00022989"/>
    </source>
</evidence>
<comment type="subcellular location">
    <subcellularLocation>
        <location evidence="1 13">Cell membrane</location>
        <topology evidence="1 13">Multi-pass membrane protein</topology>
    </subcellularLocation>
</comment>
<keyword evidence="16" id="KW-1185">Reference proteome</keyword>
<dbReference type="EMBL" id="AP018449">
    <property type="protein sequence ID" value="BBB89460.1"/>
    <property type="molecule type" value="Genomic_DNA"/>
</dbReference>
<evidence type="ECO:0000256" key="9">
    <source>
        <dbReference type="ARBA" id="ARBA00023136"/>
    </source>
</evidence>
<comment type="similarity">
    <text evidence="10">Belongs to the binding-protein-dependent transport system permease family. OppBC subfamily.</text>
</comment>
<keyword evidence="9 13" id="KW-0472">Membrane</keyword>
<keyword evidence="7" id="KW-0406">Ion transport</keyword>
<evidence type="ECO:0000313" key="16">
    <source>
        <dbReference type="Proteomes" id="UP000276437"/>
    </source>
</evidence>
<feature type="transmembrane region" description="Helical" evidence="13">
    <location>
        <begin position="136"/>
        <end position="160"/>
    </location>
</feature>
<evidence type="ECO:0000256" key="1">
    <source>
        <dbReference type="ARBA" id="ARBA00004651"/>
    </source>
</evidence>
<comment type="subunit">
    <text evidence="11">The complex is composed of two ATP-binding proteins (NikD and NikE), two transmembrane proteins (NikB and NikC) and a solute-binding protein (NikA).</text>
</comment>
<sequence length="314" mass="34839">MSWYVFVRLAGLAPTAIIVTFACFAIIQLTPGDPAVLLLQQRGLDPTPEEVAVIRDELHLDRPFGERYVLWLWQICQGDLGVSFYTRQPVATEILQHIPATLELTAAAMFFSLIVAFGLGLLSAKYENKIPDFISRIYALLAVSMPSYWLGLLFIYFFAVKLQLLPAVGRGGFLNLILPAVTLGFSPAAVHARLLRNSLLEVLSQEFMLYARAKGLTVWQALLHHGVLPSLAPVVTSLGTTFGYMLGGTVIIESIFAWPGLGKMVMDAIFNRDYPVIQGYILVMAMVYTLVNVGIDLLCVWFDPRMRLGGDLRK</sequence>
<evidence type="ECO:0000256" key="4">
    <source>
        <dbReference type="ARBA" id="ARBA00022596"/>
    </source>
</evidence>
<name>A0A348AEG2_9FIRM</name>
<evidence type="ECO:0000259" key="14">
    <source>
        <dbReference type="PROSITE" id="PS50928"/>
    </source>
</evidence>
<dbReference type="InterPro" id="IPR045621">
    <property type="entry name" value="BPD_transp_1_N"/>
</dbReference>
<feature type="transmembrane region" description="Helical" evidence="13">
    <location>
        <begin position="7"/>
        <end position="29"/>
    </location>
</feature>
<dbReference type="InterPro" id="IPR000515">
    <property type="entry name" value="MetI-like"/>
</dbReference>
<dbReference type="PROSITE" id="PS50928">
    <property type="entry name" value="ABC_TM1"/>
    <property type="match status" value="1"/>
</dbReference>
<evidence type="ECO:0000256" key="2">
    <source>
        <dbReference type="ARBA" id="ARBA00022448"/>
    </source>
</evidence>
<gene>
    <name evidence="15" type="primary">nikB_2</name>
    <name evidence="15" type="ORF">MAMMFC1_00093</name>
</gene>
<dbReference type="AlphaFoldDB" id="A0A348AEG2"/>